<evidence type="ECO:0000313" key="2">
    <source>
        <dbReference type="EMBL" id="KPM09945.1"/>
    </source>
</evidence>
<protein>
    <recommendedName>
        <fullName evidence="1">C2 domain-containing protein</fullName>
    </recommendedName>
</protein>
<dbReference type="SUPFAM" id="SSF49562">
    <property type="entry name" value="C2 domain (Calcium/lipid-binding domain, CaLB)"/>
    <property type="match status" value="1"/>
</dbReference>
<dbReference type="SMART" id="SM00239">
    <property type="entry name" value="C2"/>
    <property type="match status" value="2"/>
</dbReference>
<accession>A0A132AHA9</accession>
<evidence type="ECO:0000259" key="1">
    <source>
        <dbReference type="SMART" id="SM00239"/>
    </source>
</evidence>
<sequence>MNTRIQSTNLLGLFLISTLTFVAIVEAENLVDAIQQCQNFHHVDIDTNGTGYVNEGCRLQCEVHGKVHMHNVNENGYCCQGGICQQGECVLISKNGHIDIEIVAVSLYRAANAYASVCLLNNSDPVILPLRDRTQCVTCSTHVSKSRSDYVVWNQWCNGSHRYLFRQNSRVVFELWDYKNQVESKKNNRVTENSFIGGSTLTVNEILSHGYNGKLLYLALKATPYPGQLTARVVWTPAIQCIQVCLIGRFPKYCKNGICVLRDNLGHIKLEIISAQFSRPINAFATACLTNSTELARLLLNDQSKCLKCVTQVRPNTSTPIWHQICRIPKTLIYNSNSSIAFKAWNYRGKQHKSIFFGGFTVKIQSVLDYGDNGIPIDIGLHIGKAILGLLKAKITWIPTY</sequence>
<dbReference type="Proteomes" id="UP000616769">
    <property type="component" value="Unassembled WGS sequence"/>
</dbReference>
<dbReference type="AlphaFoldDB" id="A0A132AHA9"/>
<gene>
    <name evidence="2" type="ORF">QR98_0084910</name>
</gene>
<organism evidence="2 3">
    <name type="scientific">Sarcoptes scabiei</name>
    <name type="common">Itch mite</name>
    <name type="synonym">Acarus scabiei</name>
    <dbReference type="NCBI Taxonomy" id="52283"/>
    <lineage>
        <taxon>Eukaryota</taxon>
        <taxon>Metazoa</taxon>
        <taxon>Ecdysozoa</taxon>
        <taxon>Arthropoda</taxon>
        <taxon>Chelicerata</taxon>
        <taxon>Arachnida</taxon>
        <taxon>Acari</taxon>
        <taxon>Acariformes</taxon>
        <taxon>Sarcoptiformes</taxon>
        <taxon>Astigmata</taxon>
        <taxon>Psoroptidia</taxon>
        <taxon>Sarcoptoidea</taxon>
        <taxon>Sarcoptidae</taxon>
        <taxon>Sarcoptinae</taxon>
        <taxon>Sarcoptes</taxon>
    </lineage>
</organism>
<dbReference type="OrthoDB" id="6505726at2759"/>
<feature type="domain" description="C2" evidence="1">
    <location>
        <begin position="97"/>
        <end position="215"/>
    </location>
</feature>
<evidence type="ECO:0000313" key="3">
    <source>
        <dbReference type="Proteomes" id="UP000616769"/>
    </source>
</evidence>
<name>A0A132AHA9_SARSC</name>
<dbReference type="InterPro" id="IPR000008">
    <property type="entry name" value="C2_dom"/>
</dbReference>
<dbReference type="EMBL" id="JXLN01014290">
    <property type="protein sequence ID" value="KPM09945.1"/>
    <property type="molecule type" value="Genomic_DNA"/>
</dbReference>
<proteinExistence type="predicted"/>
<dbReference type="Pfam" id="PF00168">
    <property type="entry name" value="C2"/>
    <property type="match status" value="2"/>
</dbReference>
<reference evidence="2 3" key="1">
    <citation type="journal article" date="2015" name="Parasit. Vectors">
        <title>Draft genome of the scabies mite.</title>
        <authorList>
            <person name="Rider S.D.Jr."/>
            <person name="Morgan M.S."/>
            <person name="Arlian L.G."/>
        </authorList>
    </citation>
    <scope>NUCLEOTIDE SEQUENCE [LARGE SCALE GENOMIC DNA]</scope>
    <source>
        <strain evidence="2">Arlian Lab</strain>
    </source>
</reference>
<dbReference type="InterPro" id="IPR035892">
    <property type="entry name" value="C2_domain_sf"/>
</dbReference>
<feature type="domain" description="C2" evidence="1">
    <location>
        <begin position="267"/>
        <end position="376"/>
    </location>
</feature>
<comment type="caution">
    <text evidence="2">The sequence shown here is derived from an EMBL/GenBank/DDBJ whole genome shotgun (WGS) entry which is preliminary data.</text>
</comment>
<dbReference type="VEuPathDB" id="VectorBase:SSCA000651"/>